<dbReference type="AlphaFoldDB" id="A0AAX3JAW6"/>
<evidence type="ECO:0000313" key="2">
    <source>
        <dbReference type="Proteomes" id="UP000433737"/>
    </source>
</evidence>
<proteinExistence type="predicted"/>
<reference evidence="1 2" key="1">
    <citation type="submission" date="2019-10" db="EMBL/GenBank/DDBJ databases">
        <authorList>
            <person name="Karimi E."/>
        </authorList>
    </citation>
    <scope>NUCLEOTIDE SEQUENCE [LARGE SCALE GENOMIC DNA]</scope>
    <source>
        <strain evidence="1">Pantoea sp. 111</strain>
    </source>
</reference>
<accession>A0AAX3JAW6</accession>
<protein>
    <submittedName>
        <fullName evidence="1">Uncharacterized protein</fullName>
    </submittedName>
</protein>
<dbReference type="Proteomes" id="UP000433737">
    <property type="component" value="Unassembled WGS sequence"/>
</dbReference>
<sequence length="84" mass="9099">MRLSLLSKILRLKAGVGKREKPVAAEPVPQAVGRDRIKEDKRSAKTETPRLPLSYQAVVLMLRPIAGFAGNAGMAWRMLAAAAC</sequence>
<comment type="caution">
    <text evidence="1">The sequence shown here is derived from an EMBL/GenBank/DDBJ whole genome shotgun (WGS) entry which is preliminary data.</text>
</comment>
<organism evidence="1 2">
    <name type="scientific">Pantoea brenneri</name>
    <dbReference type="NCBI Taxonomy" id="472694"/>
    <lineage>
        <taxon>Bacteria</taxon>
        <taxon>Pseudomonadati</taxon>
        <taxon>Pseudomonadota</taxon>
        <taxon>Gammaproteobacteria</taxon>
        <taxon>Enterobacterales</taxon>
        <taxon>Erwiniaceae</taxon>
        <taxon>Pantoea</taxon>
    </lineage>
</organism>
<gene>
    <name evidence="1" type="ORF">PANT111_430003</name>
</gene>
<name>A0AAX3JAW6_9GAMM</name>
<evidence type="ECO:0000313" key="1">
    <source>
        <dbReference type="EMBL" id="VXC47525.1"/>
    </source>
</evidence>
<dbReference type="EMBL" id="CABWMH010000038">
    <property type="protein sequence ID" value="VXC47525.1"/>
    <property type="molecule type" value="Genomic_DNA"/>
</dbReference>